<dbReference type="GO" id="GO:0016853">
    <property type="term" value="F:isomerase activity"/>
    <property type="evidence" value="ECO:0007669"/>
    <property type="project" value="UniProtKB-KW"/>
</dbReference>
<gene>
    <name evidence="3" type="ORF">C1SCF055_LOCUS19713</name>
</gene>
<feature type="transmembrane region" description="Helical" evidence="2">
    <location>
        <begin position="94"/>
        <end position="117"/>
    </location>
</feature>
<evidence type="ECO:0000313" key="4">
    <source>
        <dbReference type="EMBL" id="CAL1146295.1"/>
    </source>
</evidence>
<reference evidence="3" key="1">
    <citation type="submission" date="2022-10" db="EMBL/GenBank/DDBJ databases">
        <authorList>
            <person name="Chen Y."/>
            <person name="Dougan E. K."/>
            <person name="Chan C."/>
            <person name="Rhodes N."/>
            <person name="Thang M."/>
        </authorList>
    </citation>
    <scope>NUCLEOTIDE SEQUENCE</scope>
</reference>
<keyword evidence="5" id="KW-0413">Isomerase</keyword>
<dbReference type="Gene3D" id="3.90.1410.10">
    <property type="entry name" value="set domain protein methyltransferase, domain 1"/>
    <property type="match status" value="1"/>
</dbReference>
<feature type="region of interest" description="Disordered" evidence="1">
    <location>
        <begin position="348"/>
        <end position="378"/>
    </location>
</feature>
<accession>A0A9P1CK26</accession>
<keyword evidence="2" id="KW-1133">Transmembrane helix</keyword>
<dbReference type="EMBL" id="CAMXCT030001779">
    <property type="protein sequence ID" value="CAL4780232.1"/>
    <property type="molecule type" value="Genomic_DNA"/>
</dbReference>
<keyword evidence="2" id="KW-0472">Membrane</keyword>
<keyword evidence="6" id="KW-1185">Reference proteome</keyword>
<sequence>MLYSTFKGGGGGYDQMQGQAFMPGKRKRLNVVAILLNASIPSIAFAMSGWAFRFSIHYEQPMLTWSLLVLGLLISMTSYVLGRCNRQVAGQPMWYTFFAISFALASLLGAALGDYLFHNTMEAAFNFQSMSSYSAVDPAKQKGQEIMDAGRVYFSSGSKLDLSKSMSFHNFEEYCVAPIVHGDIELASYDFWAVGTNCCNQRDGLFRCGEYANIHARSGLRYMDQERQQHFMSAVKQAEAAFGIKAKHPLLFTWLQDPLAMINTKVASAWHFYYVGVGTFFFTNLFGVIASCLGDAGSTKGVLTVVCTSEGQPSNLQPDATKASGEDVKFCDSLGPAFALWIGRAPVDDETGQPAQRASKTGSGARKTADRSSPGGCRAASKHVVAKCRLTKAGVSLAVWSPHVPFVEHLPSCVGGTRKPQDRSSPKTGRGNVQIDEGARRKAAGHSSAFPGLTSKKTDAQEDEQPAAPDCFAPRGGGGAMPGVVSAAEAFLQALTQGHHDGAENVGVDVVNHNGIRSRSLRAAHAFGKGDVLLSNAPEHVIRAADVHGRRFDGCQDDACKLALYIAETRAAGLKEASGSYWQKALETFPEFSDFEALGVPLAASEKALATLSQVPEFQTLVPFIQKTRGTMLSAVDVYNRSAEPHPALSFSEALWGRLVVETYAFANTACGLHLAPLASWVNHSLQPNVSYNCDVRGVTVSALQPLAPHSELQATYNKLGPLANFAKYGVIEDAGSTKPLSPSSCTRLQLSPQAKEPLLRAASKLASIHCQGSAPDSLSLPPAAQPLPALKPTPANPPAAEGLQWGSLPLQPMTQIPGISNLLYGPRTYIPLSPSAWDATLPMMFPTTAHMPQLDLVVLAGSPWRSAASATTSRSRDASFLT</sequence>
<evidence type="ECO:0000313" key="6">
    <source>
        <dbReference type="Proteomes" id="UP001152797"/>
    </source>
</evidence>
<dbReference type="EMBL" id="CAMXCT020001779">
    <property type="protein sequence ID" value="CAL1146295.1"/>
    <property type="molecule type" value="Genomic_DNA"/>
</dbReference>
<keyword evidence="2" id="KW-0812">Transmembrane</keyword>
<feature type="compositionally biased region" description="Polar residues" evidence="1">
    <location>
        <begin position="353"/>
        <end position="362"/>
    </location>
</feature>
<organism evidence="3">
    <name type="scientific">Cladocopium goreaui</name>
    <dbReference type="NCBI Taxonomy" id="2562237"/>
    <lineage>
        <taxon>Eukaryota</taxon>
        <taxon>Sar</taxon>
        <taxon>Alveolata</taxon>
        <taxon>Dinophyceae</taxon>
        <taxon>Suessiales</taxon>
        <taxon>Symbiodiniaceae</taxon>
        <taxon>Cladocopium</taxon>
    </lineage>
</organism>
<dbReference type="AlphaFoldDB" id="A0A9P1CK26"/>
<dbReference type="Proteomes" id="UP001152797">
    <property type="component" value="Unassembled WGS sequence"/>
</dbReference>
<evidence type="ECO:0000313" key="3">
    <source>
        <dbReference type="EMBL" id="CAI3992920.1"/>
    </source>
</evidence>
<dbReference type="EMBL" id="CAMXCT010001779">
    <property type="protein sequence ID" value="CAI3992920.1"/>
    <property type="molecule type" value="Genomic_DNA"/>
</dbReference>
<name>A0A9P1CK26_9DINO</name>
<proteinExistence type="predicted"/>
<dbReference type="InterPro" id="IPR046341">
    <property type="entry name" value="SET_dom_sf"/>
</dbReference>
<dbReference type="SUPFAM" id="SSF82199">
    <property type="entry name" value="SET domain"/>
    <property type="match status" value="1"/>
</dbReference>
<feature type="transmembrane region" description="Helical" evidence="2">
    <location>
        <begin position="62"/>
        <end position="82"/>
    </location>
</feature>
<comment type="caution">
    <text evidence="3">The sequence shown here is derived from an EMBL/GenBank/DDBJ whole genome shotgun (WGS) entry which is preliminary data.</text>
</comment>
<evidence type="ECO:0000256" key="1">
    <source>
        <dbReference type="SAM" id="MobiDB-lite"/>
    </source>
</evidence>
<feature type="region of interest" description="Disordered" evidence="1">
    <location>
        <begin position="409"/>
        <end position="476"/>
    </location>
</feature>
<evidence type="ECO:0000313" key="5">
    <source>
        <dbReference type="EMBL" id="CAL4780232.1"/>
    </source>
</evidence>
<reference evidence="4" key="2">
    <citation type="submission" date="2024-04" db="EMBL/GenBank/DDBJ databases">
        <authorList>
            <person name="Chen Y."/>
            <person name="Shah S."/>
            <person name="Dougan E. K."/>
            <person name="Thang M."/>
            <person name="Chan C."/>
        </authorList>
    </citation>
    <scope>NUCLEOTIDE SEQUENCE [LARGE SCALE GENOMIC DNA]</scope>
</reference>
<protein>
    <submittedName>
        <fullName evidence="5">Peptidyl-prolyl cis-trans isomerase A</fullName>
    </submittedName>
</protein>
<feature type="transmembrane region" description="Helical" evidence="2">
    <location>
        <begin position="29"/>
        <end position="50"/>
    </location>
</feature>
<evidence type="ECO:0000256" key="2">
    <source>
        <dbReference type="SAM" id="Phobius"/>
    </source>
</evidence>